<feature type="transmembrane region" description="Helical" evidence="3">
    <location>
        <begin position="27"/>
        <end position="48"/>
    </location>
</feature>
<dbReference type="AlphaFoldDB" id="A0A2V2L9U9"/>
<keyword evidence="6" id="KW-1185">Reference proteome</keyword>
<feature type="domain" description="Bacterial sugar transferase" evidence="4">
    <location>
        <begin position="20"/>
        <end position="201"/>
    </location>
</feature>
<dbReference type="Proteomes" id="UP000245680">
    <property type="component" value="Unassembled WGS sequence"/>
</dbReference>
<comment type="similarity">
    <text evidence="1">Belongs to the bacterial sugar transferase family.</text>
</comment>
<keyword evidence="3" id="KW-1133">Transmembrane helix</keyword>
<dbReference type="PANTHER" id="PTHR30576:SF21">
    <property type="entry name" value="UDP-GLUCOSE:UNDECAPRENYL-PHOSPHATE GLUCOSE-1-PHOSPHATE TRANSFERASE"/>
    <property type="match status" value="1"/>
</dbReference>
<evidence type="ECO:0000256" key="2">
    <source>
        <dbReference type="ARBA" id="ARBA00023169"/>
    </source>
</evidence>
<reference evidence="5 6" key="1">
    <citation type="submission" date="2018-05" db="EMBL/GenBank/DDBJ databases">
        <title>Rhodobacteraceae gen. nov., sp. nov. isolated from sea water.</title>
        <authorList>
            <person name="Ren Y."/>
        </authorList>
    </citation>
    <scope>NUCLEOTIDE SEQUENCE [LARGE SCALE GENOMIC DNA]</scope>
    <source>
        <strain evidence="5 6">TG-679</strain>
    </source>
</reference>
<dbReference type="RefSeq" id="WP_109812283.1">
    <property type="nucleotide sequence ID" value="NZ_QGKU01000042.1"/>
</dbReference>
<dbReference type="EMBL" id="QGKU01000042">
    <property type="protein sequence ID" value="PWR02075.1"/>
    <property type="molecule type" value="Genomic_DNA"/>
</dbReference>
<keyword evidence="3" id="KW-0812">Transmembrane</keyword>
<dbReference type="GO" id="GO:0089702">
    <property type="term" value="F:undecaprenyl-phosphate glucose phosphotransferase activity"/>
    <property type="evidence" value="ECO:0007669"/>
    <property type="project" value="TreeGrafter"/>
</dbReference>
<comment type="caution">
    <text evidence="5">The sequence shown here is derived from an EMBL/GenBank/DDBJ whole genome shotgun (WGS) entry which is preliminary data.</text>
</comment>
<gene>
    <name evidence="5" type="ORF">DKT77_13825</name>
</gene>
<dbReference type="PANTHER" id="PTHR30576">
    <property type="entry name" value="COLANIC BIOSYNTHESIS UDP-GLUCOSE LIPID CARRIER TRANSFERASE"/>
    <property type="match status" value="1"/>
</dbReference>
<evidence type="ECO:0000313" key="5">
    <source>
        <dbReference type="EMBL" id="PWR02075.1"/>
    </source>
</evidence>
<evidence type="ECO:0000256" key="3">
    <source>
        <dbReference type="SAM" id="Phobius"/>
    </source>
</evidence>
<dbReference type="InterPro" id="IPR003362">
    <property type="entry name" value="Bact_transf"/>
</dbReference>
<dbReference type="OrthoDB" id="9808602at2"/>
<sequence length="207" mass="22703">MTFAADRFAKADKTLQLALKPLVERSLAALALLLLAPLLVIVAIAIRAESRGPVIFRQIRTGLDGRPFEILKFRSMTVGAGLAQATRGDARVTRVGAVLRRTSVDELPQLINVLMGDMALVGPRPHAVAHDAFYAPQIANYMARYAVRPGLTGWAQINGARGETETLGKMAQRAALDLDYIRGWSLARDLWIIALTPMRLLSDRNVY</sequence>
<proteinExistence type="inferred from homology"/>
<evidence type="ECO:0000256" key="1">
    <source>
        <dbReference type="ARBA" id="ARBA00006464"/>
    </source>
</evidence>
<dbReference type="GO" id="GO:0009242">
    <property type="term" value="P:colanic acid biosynthetic process"/>
    <property type="evidence" value="ECO:0007669"/>
    <property type="project" value="TreeGrafter"/>
</dbReference>
<dbReference type="GO" id="GO:0000271">
    <property type="term" value="P:polysaccharide biosynthetic process"/>
    <property type="evidence" value="ECO:0007669"/>
    <property type="project" value="UniProtKB-KW"/>
</dbReference>
<dbReference type="Pfam" id="PF02397">
    <property type="entry name" value="Bac_transf"/>
    <property type="match status" value="1"/>
</dbReference>
<organism evidence="5 6">
    <name type="scientific">Meridianimarinicoccus roseus</name>
    <dbReference type="NCBI Taxonomy" id="2072018"/>
    <lineage>
        <taxon>Bacteria</taxon>
        <taxon>Pseudomonadati</taxon>
        <taxon>Pseudomonadota</taxon>
        <taxon>Alphaproteobacteria</taxon>
        <taxon>Rhodobacterales</taxon>
        <taxon>Paracoccaceae</taxon>
        <taxon>Meridianimarinicoccus</taxon>
    </lineage>
</organism>
<keyword evidence="2" id="KW-0270">Exopolysaccharide synthesis</keyword>
<accession>A0A2V2L9U9</accession>
<keyword evidence="3" id="KW-0472">Membrane</keyword>
<name>A0A2V2L9U9_9RHOB</name>
<evidence type="ECO:0000313" key="6">
    <source>
        <dbReference type="Proteomes" id="UP000245680"/>
    </source>
</evidence>
<evidence type="ECO:0000259" key="4">
    <source>
        <dbReference type="Pfam" id="PF02397"/>
    </source>
</evidence>
<protein>
    <recommendedName>
        <fullName evidence="4">Bacterial sugar transferase domain-containing protein</fullName>
    </recommendedName>
</protein>